<dbReference type="Pfam" id="PF01965">
    <property type="entry name" value="DJ-1_PfpI"/>
    <property type="match status" value="1"/>
</dbReference>
<dbReference type="PANTHER" id="PTHR43130">
    <property type="entry name" value="ARAC-FAMILY TRANSCRIPTIONAL REGULATOR"/>
    <property type="match status" value="1"/>
</dbReference>
<proteinExistence type="predicted"/>
<evidence type="ECO:0000259" key="1">
    <source>
        <dbReference type="Pfam" id="PF01965"/>
    </source>
</evidence>
<keyword evidence="3" id="KW-1185">Reference proteome</keyword>
<dbReference type="RefSeq" id="WP_185004881.1">
    <property type="nucleotide sequence ID" value="NZ_BAAAUI010000048.1"/>
</dbReference>
<dbReference type="EMBL" id="JACHMH010000001">
    <property type="protein sequence ID" value="MBB4679092.1"/>
    <property type="molecule type" value="Genomic_DNA"/>
</dbReference>
<gene>
    <name evidence="2" type="ORF">HNR67_005210</name>
</gene>
<dbReference type="GO" id="GO:0006355">
    <property type="term" value="P:regulation of DNA-templated transcription"/>
    <property type="evidence" value="ECO:0007669"/>
    <property type="project" value="TreeGrafter"/>
</dbReference>
<sequence>MLVQIVLFDGVDPLDALGPHEVFAAASQYAPGPLTAELVTVGTARPVLSGTGVTLHAQAALDPDRADLLIVPGTAGSMAADAAEITQRLIAALTPELHQALHTFAARPDTVLASVCGGSLLLGAAGLLAHRPAVTHRSGMARLADFGATAIPARVVDDGDLVTAGGVTSGLDLALHLVERFHGAETAIAVETLFEHERRGVVWRANAALAG</sequence>
<accession>A0A7W7CDC3</accession>
<dbReference type="InterPro" id="IPR002818">
    <property type="entry name" value="DJ-1/PfpI"/>
</dbReference>
<evidence type="ECO:0000313" key="3">
    <source>
        <dbReference type="Proteomes" id="UP000533598"/>
    </source>
</evidence>
<comment type="caution">
    <text evidence="2">The sequence shown here is derived from an EMBL/GenBank/DDBJ whole genome shotgun (WGS) entry which is preliminary data.</text>
</comment>
<dbReference type="Proteomes" id="UP000533598">
    <property type="component" value="Unassembled WGS sequence"/>
</dbReference>
<protein>
    <submittedName>
        <fullName evidence="2">Transcriptional regulator GlxA family with amidase domain</fullName>
    </submittedName>
</protein>
<feature type="domain" description="DJ-1/PfpI" evidence="1">
    <location>
        <begin position="3"/>
        <end position="179"/>
    </location>
</feature>
<name>A0A7W7CDC3_9PSEU</name>
<dbReference type="InterPro" id="IPR029062">
    <property type="entry name" value="Class_I_gatase-like"/>
</dbReference>
<evidence type="ECO:0000313" key="2">
    <source>
        <dbReference type="EMBL" id="MBB4679092.1"/>
    </source>
</evidence>
<reference evidence="2 3" key="1">
    <citation type="submission" date="2020-08" db="EMBL/GenBank/DDBJ databases">
        <title>Sequencing the genomes of 1000 actinobacteria strains.</title>
        <authorList>
            <person name="Klenk H.-P."/>
        </authorList>
    </citation>
    <scope>NUCLEOTIDE SEQUENCE [LARGE SCALE GENOMIC DNA]</scope>
    <source>
        <strain evidence="2 3">DSM 44230</strain>
    </source>
</reference>
<dbReference type="SUPFAM" id="SSF52317">
    <property type="entry name" value="Class I glutamine amidotransferase-like"/>
    <property type="match status" value="1"/>
</dbReference>
<dbReference type="AlphaFoldDB" id="A0A7W7CDC3"/>
<organism evidence="2 3">
    <name type="scientific">Crossiella cryophila</name>
    <dbReference type="NCBI Taxonomy" id="43355"/>
    <lineage>
        <taxon>Bacteria</taxon>
        <taxon>Bacillati</taxon>
        <taxon>Actinomycetota</taxon>
        <taxon>Actinomycetes</taxon>
        <taxon>Pseudonocardiales</taxon>
        <taxon>Pseudonocardiaceae</taxon>
        <taxon>Crossiella</taxon>
    </lineage>
</organism>
<dbReference type="PANTHER" id="PTHR43130:SF2">
    <property type="entry name" value="DJ-1_PFPI DOMAIN-CONTAINING PROTEIN"/>
    <property type="match status" value="1"/>
</dbReference>
<dbReference type="InterPro" id="IPR052158">
    <property type="entry name" value="INH-QAR"/>
</dbReference>
<dbReference type="Gene3D" id="3.40.50.880">
    <property type="match status" value="1"/>
</dbReference>